<gene>
    <name evidence="2" type="ORF">VMF7928_00426</name>
</gene>
<accession>A0ABN8DXW6</accession>
<dbReference type="RefSeq" id="WP_237359833.1">
    <property type="nucleotide sequence ID" value="NZ_CAKLDM010000001.1"/>
</dbReference>
<sequence length="55" mass="6190">MITNKYYVFAPMGSDLEQSTKSYSPSTQEQTRTTMVKQAQEQGGYFETENAKGNS</sequence>
<comment type="caution">
    <text evidence="2">The sequence shown here is derived from an EMBL/GenBank/DDBJ whole genome shotgun (WGS) entry which is preliminary data.</text>
</comment>
<protein>
    <submittedName>
        <fullName evidence="2">Uncharacterized protein</fullName>
    </submittedName>
</protein>
<dbReference type="EMBL" id="CAKLDM010000001">
    <property type="protein sequence ID" value="CAH0536445.1"/>
    <property type="molecule type" value="Genomic_DNA"/>
</dbReference>
<keyword evidence="3" id="KW-1185">Reference proteome</keyword>
<name>A0ABN8DXW6_9VIBR</name>
<feature type="region of interest" description="Disordered" evidence="1">
    <location>
        <begin position="16"/>
        <end position="55"/>
    </location>
</feature>
<proteinExistence type="predicted"/>
<organism evidence="2 3">
    <name type="scientific">Vibrio marisflavi CECT 7928</name>
    <dbReference type="NCBI Taxonomy" id="634439"/>
    <lineage>
        <taxon>Bacteria</taxon>
        <taxon>Pseudomonadati</taxon>
        <taxon>Pseudomonadota</taxon>
        <taxon>Gammaproteobacteria</taxon>
        <taxon>Vibrionales</taxon>
        <taxon>Vibrionaceae</taxon>
        <taxon>Vibrio</taxon>
    </lineage>
</organism>
<evidence type="ECO:0000313" key="2">
    <source>
        <dbReference type="EMBL" id="CAH0536445.1"/>
    </source>
</evidence>
<evidence type="ECO:0000313" key="3">
    <source>
        <dbReference type="Proteomes" id="UP000838748"/>
    </source>
</evidence>
<evidence type="ECO:0000256" key="1">
    <source>
        <dbReference type="SAM" id="MobiDB-lite"/>
    </source>
</evidence>
<feature type="compositionally biased region" description="Polar residues" evidence="1">
    <location>
        <begin position="16"/>
        <end position="41"/>
    </location>
</feature>
<dbReference type="Proteomes" id="UP000838748">
    <property type="component" value="Unassembled WGS sequence"/>
</dbReference>
<reference evidence="2" key="1">
    <citation type="submission" date="2021-11" db="EMBL/GenBank/DDBJ databases">
        <authorList>
            <person name="Rodrigo-Torres L."/>
            <person name="Arahal R. D."/>
            <person name="Lucena T."/>
        </authorList>
    </citation>
    <scope>NUCLEOTIDE SEQUENCE</scope>
    <source>
        <strain evidence="2">CECT 7928</strain>
    </source>
</reference>